<keyword evidence="4 5" id="KW-0472">Membrane</keyword>
<dbReference type="PANTHER" id="PTHR35371">
    <property type="entry name" value="INNER MEMBRANE PROTEIN"/>
    <property type="match status" value="1"/>
</dbReference>
<evidence type="ECO:0000256" key="3">
    <source>
        <dbReference type="ARBA" id="ARBA00022989"/>
    </source>
</evidence>
<feature type="transmembrane region" description="Helical" evidence="5">
    <location>
        <begin position="6"/>
        <end position="26"/>
    </location>
</feature>
<evidence type="ECO:0000256" key="2">
    <source>
        <dbReference type="ARBA" id="ARBA00022692"/>
    </source>
</evidence>
<keyword evidence="7" id="KW-1185">Reference proteome</keyword>
<feature type="transmembrane region" description="Helical" evidence="5">
    <location>
        <begin position="110"/>
        <end position="131"/>
    </location>
</feature>
<dbReference type="SUPFAM" id="SSF161084">
    <property type="entry name" value="MAPEG domain-like"/>
    <property type="match status" value="1"/>
</dbReference>
<evidence type="ECO:0000256" key="4">
    <source>
        <dbReference type="ARBA" id="ARBA00023136"/>
    </source>
</evidence>
<protein>
    <recommendedName>
        <fullName evidence="8">MAPEG family protein</fullName>
    </recommendedName>
</protein>
<dbReference type="EMBL" id="CADIKH010000012">
    <property type="protein sequence ID" value="CAB3757113.1"/>
    <property type="molecule type" value="Genomic_DNA"/>
</dbReference>
<feature type="transmembrane region" description="Helical" evidence="5">
    <location>
        <begin position="66"/>
        <end position="90"/>
    </location>
</feature>
<sequence>MKLTPELHALTLVATATVLMWLPYMVARIMTRGLSATLDNPAASHLPDPEWAQRAKLAHANAIENLAVFAPLVLVGAATGVSTLATIVAAKLYLWARLVHYAVYAAGIPVLRTVAFVAGFAATLVFAVTLLTHAA</sequence>
<reference evidence="6 7" key="1">
    <citation type="submission" date="2020-04" db="EMBL/GenBank/DDBJ databases">
        <authorList>
            <person name="De Canck E."/>
        </authorList>
    </citation>
    <scope>NUCLEOTIDE SEQUENCE [LARGE SCALE GENOMIC DNA]</scope>
    <source>
        <strain evidence="6 7">LMG 29542</strain>
    </source>
</reference>
<evidence type="ECO:0008006" key="8">
    <source>
        <dbReference type="Google" id="ProtNLM"/>
    </source>
</evidence>
<proteinExistence type="predicted"/>
<evidence type="ECO:0000256" key="5">
    <source>
        <dbReference type="SAM" id="Phobius"/>
    </source>
</evidence>
<evidence type="ECO:0000256" key="1">
    <source>
        <dbReference type="ARBA" id="ARBA00004370"/>
    </source>
</evidence>
<accession>A0A6J5DT66</accession>
<dbReference type="AlphaFoldDB" id="A0A6J5DT66"/>
<comment type="subcellular location">
    <subcellularLocation>
        <location evidence="1">Membrane</location>
    </subcellularLocation>
</comment>
<evidence type="ECO:0000313" key="7">
    <source>
        <dbReference type="Proteomes" id="UP000494363"/>
    </source>
</evidence>
<keyword evidence="3 5" id="KW-1133">Transmembrane helix</keyword>
<organism evidence="6 7">
    <name type="scientific">Paraburkholderia humisilvae</name>
    <dbReference type="NCBI Taxonomy" id="627669"/>
    <lineage>
        <taxon>Bacteria</taxon>
        <taxon>Pseudomonadati</taxon>
        <taxon>Pseudomonadota</taxon>
        <taxon>Betaproteobacteria</taxon>
        <taxon>Burkholderiales</taxon>
        <taxon>Burkholderiaceae</taxon>
        <taxon>Paraburkholderia</taxon>
    </lineage>
</organism>
<name>A0A6J5DT66_9BURK</name>
<evidence type="ECO:0000313" key="6">
    <source>
        <dbReference type="EMBL" id="CAB3757113.1"/>
    </source>
</evidence>
<dbReference type="Proteomes" id="UP000494363">
    <property type="component" value="Unassembled WGS sequence"/>
</dbReference>
<dbReference type="PANTHER" id="PTHR35371:SF1">
    <property type="entry name" value="BLR7753 PROTEIN"/>
    <property type="match status" value="1"/>
</dbReference>
<keyword evidence="2 5" id="KW-0812">Transmembrane</keyword>
<dbReference type="InterPro" id="IPR001129">
    <property type="entry name" value="Membr-assoc_MAPEG"/>
</dbReference>
<dbReference type="GO" id="GO:0016020">
    <property type="term" value="C:membrane"/>
    <property type="evidence" value="ECO:0007669"/>
    <property type="project" value="UniProtKB-SubCell"/>
</dbReference>
<gene>
    <name evidence="6" type="ORF">LMG29542_03009</name>
</gene>
<dbReference type="Gene3D" id="1.20.120.550">
    <property type="entry name" value="Membrane associated eicosanoid/glutathione metabolism-like domain"/>
    <property type="match status" value="1"/>
</dbReference>
<dbReference type="InterPro" id="IPR023352">
    <property type="entry name" value="MAPEG-like_dom_sf"/>
</dbReference>
<dbReference type="Pfam" id="PF01124">
    <property type="entry name" value="MAPEG"/>
    <property type="match status" value="1"/>
</dbReference>
<dbReference type="RefSeq" id="WP_175227252.1">
    <property type="nucleotide sequence ID" value="NZ_CADIKH010000012.1"/>
</dbReference>